<dbReference type="RefSeq" id="WP_158448476.1">
    <property type="nucleotide sequence ID" value="NZ_CANMUL010000005.1"/>
</dbReference>
<keyword evidence="1" id="KW-1133">Transmembrane helix</keyword>
<accession>A0A0M6XPQ8</accession>
<evidence type="ECO:0000256" key="1">
    <source>
        <dbReference type="SAM" id="Phobius"/>
    </source>
</evidence>
<gene>
    <name evidence="2" type="ORF">JAN5088_01866</name>
</gene>
<protein>
    <submittedName>
        <fullName evidence="2">Uncharacterized protein</fullName>
    </submittedName>
</protein>
<reference evidence="2 3" key="1">
    <citation type="submission" date="2015-07" db="EMBL/GenBank/DDBJ databases">
        <authorList>
            <person name="Noorani M."/>
        </authorList>
    </citation>
    <scope>NUCLEOTIDE SEQUENCE [LARGE SCALE GENOMIC DNA]</scope>
    <source>
        <strain evidence="2 3">CECT 5088</strain>
    </source>
</reference>
<evidence type="ECO:0000313" key="3">
    <source>
        <dbReference type="Proteomes" id="UP000048908"/>
    </source>
</evidence>
<keyword evidence="1" id="KW-0472">Membrane</keyword>
<sequence length="52" mass="5437">MNRTIAAIAFLVFAGFVGILVVAVPSPDLIAVSVLTVGLAFYDLLTSSGRRN</sequence>
<keyword evidence="3" id="KW-1185">Reference proteome</keyword>
<feature type="transmembrane region" description="Helical" evidence="1">
    <location>
        <begin position="5"/>
        <end position="23"/>
    </location>
</feature>
<dbReference type="AlphaFoldDB" id="A0A0M6XPQ8"/>
<name>A0A0M6XPQ8_9RHOB</name>
<proteinExistence type="predicted"/>
<keyword evidence="1" id="KW-0812">Transmembrane</keyword>
<dbReference type="STRING" id="282197.SAMN04488517_11335"/>
<organism evidence="2 3">
    <name type="scientific">Jannaschia rubra</name>
    <dbReference type="NCBI Taxonomy" id="282197"/>
    <lineage>
        <taxon>Bacteria</taxon>
        <taxon>Pseudomonadati</taxon>
        <taxon>Pseudomonadota</taxon>
        <taxon>Alphaproteobacteria</taxon>
        <taxon>Rhodobacterales</taxon>
        <taxon>Roseobacteraceae</taxon>
        <taxon>Jannaschia</taxon>
    </lineage>
</organism>
<dbReference type="EMBL" id="CXPG01000017">
    <property type="protein sequence ID" value="CTQ33089.1"/>
    <property type="molecule type" value="Genomic_DNA"/>
</dbReference>
<feature type="transmembrane region" description="Helical" evidence="1">
    <location>
        <begin position="29"/>
        <end position="45"/>
    </location>
</feature>
<evidence type="ECO:0000313" key="2">
    <source>
        <dbReference type="EMBL" id="CTQ33089.1"/>
    </source>
</evidence>
<dbReference type="Proteomes" id="UP000048908">
    <property type="component" value="Unassembled WGS sequence"/>
</dbReference>